<dbReference type="EMBL" id="QSGO01000003">
    <property type="protein sequence ID" value="RHB36904.1"/>
    <property type="molecule type" value="Genomic_DNA"/>
</dbReference>
<dbReference type="AlphaFoldDB" id="A0A413VTU0"/>
<name>A0A413VTU0_9BACE</name>
<reference evidence="1 2" key="1">
    <citation type="submission" date="2018-08" db="EMBL/GenBank/DDBJ databases">
        <title>A genome reference for cultivated species of the human gut microbiota.</title>
        <authorList>
            <person name="Zou Y."/>
            <person name="Xue W."/>
            <person name="Luo G."/>
        </authorList>
    </citation>
    <scope>NUCLEOTIDE SEQUENCE [LARGE SCALE GENOMIC DNA]</scope>
    <source>
        <strain evidence="1 2">AM40-30BH</strain>
    </source>
</reference>
<sequence>MPPFAEVFLPFIFLNLKITNMKHLTLRLLFYLALPLLWGCSNDDNSLAGPSANGSLIEFNPTENYKGSYEVSIQESGALLFIKVDGVQQSDEFIVRKTENNEDLYLDWGYKYAGIIGDELGYYQRTYRSDTIMVGLGFKDNWSVGEYDLLLVRGDTYQKLDRFKFCILKDITVDLTQKEGGVIGVAADGWLDISTYGSVDSLEFVNKSTGEIIESISSTYQADEAKEYLPVKFSYEKYPTGEYEMWIKRWDYGFRQKICEFDLFQYAFVNSDPIVKAEDGNYYIQFYVSDFDETRDTYAIVDTPDQSYYYDDGNLSKANWDPETLIYRLKLDDANWFGRKKDGISFTMQLTIKGLDITVTGHNKLQLSE</sequence>
<dbReference type="Proteomes" id="UP000284379">
    <property type="component" value="Unassembled WGS sequence"/>
</dbReference>
<proteinExistence type="predicted"/>
<gene>
    <name evidence="1" type="ORF">DW888_04905</name>
</gene>
<evidence type="ECO:0000313" key="2">
    <source>
        <dbReference type="Proteomes" id="UP000284379"/>
    </source>
</evidence>
<comment type="caution">
    <text evidence="1">The sequence shown here is derived from an EMBL/GenBank/DDBJ whole genome shotgun (WGS) entry which is preliminary data.</text>
</comment>
<evidence type="ECO:0000313" key="1">
    <source>
        <dbReference type="EMBL" id="RHB36904.1"/>
    </source>
</evidence>
<protein>
    <submittedName>
        <fullName evidence="1">Uncharacterized protein</fullName>
    </submittedName>
</protein>
<accession>A0A413VTU0</accession>
<organism evidence="1 2">
    <name type="scientific">Bacteroides nordii</name>
    <dbReference type="NCBI Taxonomy" id="291645"/>
    <lineage>
        <taxon>Bacteria</taxon>
        <taxon>Pseudomonadati</taxon>
        <taxon>Bacteroidota</taxon>
        <taxon>Bacteroidia</taxon>
        <taxon>Bacteroidales</taxon>
        <taxon>Bacteroidaceae</taxon>
        <taxon>Bacteroides</taxon>
    </lineage>
</organism>